<evidence type="ECO:0000256" key="5">
    <source>
        <dbReference type="ARBA" id="ARBA00022989"/>
    </source>
</evidence>
<dbReference type="GO" id="GO:0008324">
    <property type="term" value="F:monoatomic cation transmembrane transporter activity"/>
    <property type="evidence" value="ECO:0007669"/>
    <property type="project" value="InterPro"/>
</dbReference>
<organism evidence="9 11">
    <name type="scientific">Brevibacillus composti</name>
    <dbReference type="NCBI Taxonomy" id="2796470"/>
    <lineage>
        <taxon>Bacteria</taxon>
        <taxon>Bacillati</taxon>
        <taxon>Bacillota</taxon>
        <taxon>Bacilli</taxon>
        <taxon>Bacillales</taxon>
        <taxon>Paenibacillaceae</taxon>
        <taxon>Brevibacillus</taxon>
    </lineage>
</organism>
<feature type="transmembrane region" description="Helical" evidence="8">
    <location>
        <begin position="131"/>
        <end position="156"/>
    </location>
</feature>
<dbReference type="GO" id="GO:0030001">
    <property type="term" value="P:metal ion transport"/>
    <property type="evidence" value="ECO:0007669"/>
    <property type="project" value="UniProtKB-ARBA"/>
</dbReference>
<protein>
    <submittedName>
        <fullName evidence="9">TrkH family potassium uptake protein</fullName>
    </submittedName>
</protein>
<evidence type="ECO:0000313" key="12">
    <source>
        <dbReference type="Proteomes" id="UP000677234"/>
    </source>
</evidence>
<evidence type="ECO:0000313" key="9">
    <source>
        <dbReference type="EMBL" id="QQE76110.1"/>
    </source>
</evidence>
<feature type="transmembrane region" description="Helical" evidence="8">
    <location>
        <begin position="412"/>
        <end position="432"/>
    </location>
</feature>
<keyword evidence="4 8" id="KW-0812">Transmembrane</keyword>
<dbReference type="KEGG" id="bcop:JD108_09725"/>
<dbReference type="PANTHER" id="PTHR32024">
    <property type="entry name" value="TRK SYSTEM POTASSIUM UPTAKE PROTEIN TRKG-RELATED"/>
    <property type="match status" value="1"/>
</dbReference>
<dbReference type="EMBL" id="CP066308">
    <property type="protein sequence ID" value="QQE76110.1"/>
    <property type="molecule type" value="Genomic_DNA"/>
</dbReference>
<evidence type="ECO:0000256" key="8">
    <source>
        <dbReference type="SAM" id="Phobius"/>
    </source>
</evidence>
<keyword evidence="7 8" id="KW-0472">Membrane</keyword>
<accession>A0A7T5JQF8</accession>
<dbReference type="Proteomes" id="UP000595847">
    <property type="component" value="Chromosome"/>
</dbReference>
<keyword evidence="12" id="KW-1185">Reference proteome</keyword>
<evidence type="ECO:0000256" key="2">
    <source>
        <dbReference type="ARBA" id="ARBA00022448"/>
    </source>
</evidence>
<dbReference type="EMBL" id="CP073708">
    <property type="protein sequence ID" value="QUO43139.1"/>
    <property type="molecule type" value="Genomic_DNA"/>
</dbReference>
<feature type="transmembrane region" description="Helical" evidence="8">
    <location>
        <begin position="234"/>
        <end position="256"/>
    </location>
</feature>
<dbReference type="Pfam" id="PF02386">
    <property type="entry name" value="TrkH"/>
    <property type="match status" value="1"/>
</dbReference>
<reference evidence="10" key="2">
    <citation type="submission" date="2021-04" db="EMBL/GenBank/DDBJ databases">
        <title>Brevibacillus composti FJAT-54423, complete genome.</title>
        <authorList>
            <person name="Tang R."/>
        </authorList>
    </citation>
    <scope>NUCLEOTIDE SEQUENCE</scope>
    <source>
        <strain evidence="10">FJAT-54424</strain>
    </source>
</reference>
<feature type="transmembrane region" description="Helical" evidence="8">
    <location>
        <begin position="356"/>
        <end position="377"/>
    </location>
</feature>
<keyword evidence="5 8" id="KW-1133">Transmembrane helix</keyword>
<dbReference type="AlphaFoldDB" id="A0A7T5JQF8"/>
<dbReference type="GO" id="GO:0005886">
    <property type="term" value="C:plasma membrane"/>
    <property type="evidence" value="ECO:0007669"/>
    <property type="project" value="UniProtKB-SubCell"/>
</dbReference>
<evidence type="ECO:0000256" key="1">
    <source>
        <dbReference type="ARBA" id="ARBA00004651"/>
    </source>
</evidence>
<sequence length="452" mass="50412">MTLTFNKRKFSSVQIIVFLYVASVLIASFLLWLPFFQLPGVHLSFIDALFTAASAISVTGLNVVTIHEVFNQRGVILLALLFQIGGIGIMTLGTFFWMMLGQRIGLEYRKWIATDHNRPTLAGLVELMRNILVLAVVIEVAGTILLGSYFLIAGYHQNWYEAFYYGFFAAVSAFTNAGFDIYGNSLHDFSHDYILQTIIMGLILCGAVGFPVLIELRNWLAHRRVGRRFTFSLFTKITTITFFLLIVLGTLLFFLFEREAFLQGKSWHESLFYSLFQSVTTRSAGLSTMDSSILTTPTVMVLSILMFIGASPSSVGGGIRTTTLFVLVVTVASYMRGRKDVKVFGRELVDEDIMRSFIVFFVAIVLVLTAVISLMWIEGLPLAPVLFEVCSAFGTTGLSMGITPELSSAGKLILILMMVIGRIGIINLLLFLKKDDYAVSYHYPKERIIIGQ</sequence>
<keyword evidence="6" id="KW-0406">Ion transport</keyword>
<dbReference type="PANTHER" id="PTHR32024:SF4">
    <property type="entry name" value="KTR SYSTEM POTASSIUM UPTAKE PROTEIN D"/>
    <property type="match status" value="1"/>
</dbReference>
<proteinExistence type="predicted"/>
<feature type="transmembrane region" description="Helical" evidence="8">
    <location>
        <begin position="194"/>
        <end position="214"/>
    </location>
</feature>
<evidence type="ECO:0000313" key="10">
    <source>
        <dbReference type="EMBL" id="QUO43139.1"/>
    </source>
</evidence>
<feature type="transmembrane region" description="Helical" evidence="8">
    <location>
        <begin position="76"/>
        <end position="100"/>
    </location>
</feature>
<dbReference type="RefSeq" id="WP_198829618.1">
    <property type="nucleotide sequence ID" value="NZ_CP066308.1"/>
</dbReference>
<dbReference type="InterPro" id="IPR003445">
    <property type="entry name" value="Cat_transpt"/>
</dbReference>
<gene>
    <name evidence="9" type="ORF">JD108_09725</name>
    <name evidence="10" type="ORF">KDJ56_09420</name>
</gene>
<feature type="transmembrane region" description="Helical" evidence="8">
    <location>
        <begin position="162"/>
        <end position="182"/>
    </location>
</feature>
<evidence type="ECO:0000256" key="3">
    <source>
        <dbReference type="ARBA" id="ARBA00022475"/>
    </source>
</evidence>
<feature type="transmembrane region" description="Helical" evidence="8">
    <location>
        <begin position="45"/>
        <end position="64"/>
    </location>
</feature>
<keyword evidence="3" id="KW-1003">Cell membrane</keyword>
<keyword evidence="2" id="KW-0813">Transport</keyword>
<comment type="subcellular location">
    <subcellularLocation>
        <location evidence="1">Cell membrane</location>
        <topology evidence="1">Multi-pass membrane protein</topology>
    </subcellularLocation>
</comment>
<dbReference type="Proteomes" id="UP000677234">
    <property type="component" value="Chromosome"/>
</dbReference>
<evidence type="ECO:0000256" key="7">
    <source>
        <dbReference type="ARBA" id="ARBA00023136"/>
    </source>
</evidence>
<evidence type="ECO:0000313" key="11">
    <source>
        <dbReference type="Proteomes" id="UP000595847"/>
    </source>
</evidence>
<evidence type="ECO:0000256" key="6">
    <source>
        <dbReference type="ARBA" id="ARBA00023065"/>
    </source>
</evidence>
<evidence type="ECO:0000256" key="4">
    <source>
        <dbReference type="ARBA" id="ARBA00022692"/>
    </source>
</evidence>
<name>A0A7T5JQF8_9BACL</name>
<feature type="transmembrane region" description="Helical" evidence="8">
    <location>
        <begin position="12"/>
        <end position="33"/>
    </location>
</feature>
<reference evidence="9 11" key="1">
    <citation type="submission" date="2020-12" db="EMBL/GenBank/DDBJ databases">
        <title>strain FJAT-54423T represents a novel species of the genus Brevibacillus.</title>
        <authorList>
            <person name="Tang R."/>
        </authorList>
    </citation>
    <scope>NUCLEOTIDE SEQUENCE [LARGE SCALE GENOMIC DNA]</scope>
    <source>
        <strain evidence="9 11">FJAT-54423</strain>
    </source>
</reference>
<feature type="transmembrane region" description="Helical" evidence="8">
    <location>
        <begin position="317"/>
        <end position="335"/>
    </location>
</feature>